<dbReference type="Proteomes" id="UP000261257">
    <property type="component" value="Unassembled WGS sequence"/>
</dbReference>
<gene>
    <name evidence="2" type="ORF">DXC39_18555</name>
</gene>
<organism evidence="2 3">
    <name type="scientific">Hungatella hathewayi</name>
    <dbReference type="NCBI Taxonomy" id="154046"/>
    <lineage>
        <taxon>Bacteria</taxon>
        <taxon>Bacillati</taxon>
        <taxon>Bacillota</taxon>
        <taxon>Clostridia</taxon>
        <taxon>Lachnospirales</taxon>
        <taxon>Lachnospiraceae</taxon>
        <taxon>Hungatella</taxon>
    </lineage>
</organism>
<proteinExistence type="predicted"/>
<reference evidence="2 3" key="1">
    <citation type="submission" date="2018-08" db="EMBL/GenBank/DDBJ databases">
        <title>A genome reference for cultivated species of the human gut microbiota.</title>
        <authorList>
            <person name="Zou Y."/>
            <person name="Xue W."/>
            <person name="Luo G."/>
        </authorList>
    </citation>
    <scope>NUCLEOTIDE SEQUENCE [LARGE SCALE GENOMIC DNA]</scope>
    <source>
        <strain evidence="2 3">TF05-11AC</strain>
    </source>
</reference>
<comment type="caution">
    <text evidence="2">The sequence shown here is derived from an EMBL/GenBank/DDBJ whole genome shotgun (WGS) entry which is preliminary data.</text>
</comment>
<keyword evidence="1" id="KW-0812">Transmembrane</keyword>
<keyword evidence="1" id="KW-0472">Membrane</keyword>
<dbReference type="EMBL" id="QSSQ01000021">
    <property type="protein sequence ID" value="RGM01680.1"/>
    <property type="molecule type" value="Genomic_DNA"/>
</dbReference>
<sequence length="61" mass="7335">RVHRTRNHFVYSLGCGCYSRTFLLLIFQYLFLKYRVCSFLKFCDMMKKNKDNGSAGRRRTS</sequence>
<protein>
    <submittedName>
        <fullName evidence="2">Uncharacterized protein</fullName>
    </submittedName>
</protein>
<accession>A0A3E4U4K9</accession>
<evidence type="ECO:0000313" key="3">
    <source>
        <dbReference type="Proteomes" id="UP000261257"/>
    </source>
</evidence>
<dbReference type="AlphaFoldDB" id="A0A3E4U4K9"/>
<feature type="transmembrane region" description="Helical" evidence="1">
    <location>
        <begin position="9"/>
        <end position="31"/>
    </location>
</feature>
<evidence type="ECO:0000256" key="1">
    <source>
        <dbReference type="SAM" id="Phobius"/>
    </source>
</evidence>
<feature type="non-terminal residue" evidence="2">
    <location>
        <position position="1"/>
    </location>
</feature>
<name>A0A3E4U4K9_9FIRM</name>
<keyword evidence="1" id="KW-1133">Transmembrane helix</keyword>
<evidence type="ECO:0000313" key="2">
    <source>
        <dbReference type="EMBL" id="RGM01680.1"/>
    </source>
</evidence>